<sequence>MSCITHHLLIFLALFPNLILSLDLITPTQPLTKNQTIVSPAGIFELGFFSPGRNSGRWYVGIWYRNVPEKTIVWVANRDRPLKNSSGFLKIAEDGNLVLIDESGQTLWSSNQSRPDANTVAQLFDSGNFVLRQENNFDPENYLWQSFDYPTDTLLPGMKLGWDSKTGLNKHIASWKSADDPSPGDYRFLLDIKGFPECYLMKNQEIEYRSGPWNGLRFSGVPEMKPSPILTFSFVLKPDEIYYTFDLHNLSLYSRLVVNYSGSLQRFTWIETSKLWNLFWYAPKDQCDNYKECGNFGVCDTNASPVCKCLKGFEPRNPQAWYLRDGSDGCVREDKLDCKSDGFLALKNMKLPDSSIAFLDQTMSLDDCQKMCLKNCSCTAYANSNISAGGQGCAIWTFDLLDLRQYAAAEGGQELYVRVAASDSGFNERSQDFLLTSIGKREYSGESTTEELELPLFDFNTIAIATDNFSEKNKLGQGCFGCVYKGMLVEGQDIAVKRLSKNSGQGTEEFKNEVRLIARLQHRNLVRLLGCCVDMEEKMLVYEYMEHKSLDSILFNKERSSLLNWKRRFSIICGIARGLLYLHQDSRFRIIHRDLKASNILLDKEMTPKISDFGMARIFGGDQTEANTRRVVGTYGYMSPEYAMDGIFSAKSDVFSFGVLVLEIVSGKKNRGFYHMNNQLNLLAHAWKLWREERGLELMDPAAGEMNSPCEVIRCIQVGLLCVQEQAEDRPDMATVVLMLSSESATLSQPKHPGFCLGRRPMDTDSSSSRQDESCTVNEVTVTILDGRLIWQMKLSKMIIILIFFCVTSPVFLSQFSLAFDTLAQNQTLLDNRETLVSENQKFELGFFSPSESRNRYVGIWFKNIPETTVVWVANKNSPLPDSSGILTLTSTGNIIIFHNNTNSIIWTSNSSSSSVKNPTLQLLDNGNLVLKNAKNSEHYYLWQSFDHPSDTLIPGMKLGWDLKNNQEWYLTSWKSFQDPSTGLYTHKVDPYNGPPEIILCQGSLIKYRSGPWDGIRFGGSEMKPNTIFKPNFIFNPDEDAYYKFENTDDSIVSRYVVNPYGLIQHFAWSITRNQWIVIATVQADTCDSYAICGSYGICNANGKPMCSCLEGFTPNRPQDWAKFDWSGGCIRKKPINCSVPEEEAMGFRKFSKMKLPDNAYFLANNTNAEECREGCLRNCSCMAFAIIDISGSCVVWYGDLVDIRTFAEVTFSSSIPNFRHKMSDMDWLVFLSSKQEDQCIVTQDNESRLYIGKLGDEELELPLFDLYTISTATNNFSFTYKIGEGGFGAVYKGVLPTGQEIAVKRLSKSSGQGLEEFKNEVIFIAKLQHRNLVRLLGCCIHDEERMLVYEYMPNQSLDLFIFNETRSRALYWQKRFDIIVGIARGLLYLHRDSRLRIIHRDLKASNILLDSEMNPKISDFGLARTFGGDQHHDNTNRVMGTFGYMAPEYAIDGLFSVKSDVFSFGVLAVEIISGKKNRGFCHPDHDLNLLGHAWRLWNEGNALELIDVNMKSTPLPESEMLRCIHVALLCVQQRPDDRPTMSTVLLMLNIQNTMLPQPKEPGFYSARSVGDSDSSSTGKKPVNSTAVTMTLSNSISKAKEKKMPRGKPCLIEFTSFLLFHLFHCLTSLSTITPNQSFKDGDLLVSSGNTFAFGFFSPGRSSVHRYVGIWYNKVPEQTVVWVANRDNPIINGSSAPLFIDKSGNLVLQDAVLNISLWSTNVSIPLSRSSSVVQLMDNGNLVLFQDQSENIIAWQSFDYPCNTLLPQMKHGVNRNTSLNRFLTSWRSHEDPGIGEYQFKMELNGKPESFLYKNSDRLWRTGPWDGIRLSGVPEMTSNFIFNLSYVENDKEVSMSYTIHDPSIFSRLVLNESGYLERLTWQESQHKWVKFWSAPKDQCDYYNHCGAYSDCDPYNLGEFECKCLPGFEPKVKTEWDLRDGLNGCTRKKDQQICQNGEGFAKLTQVKVPDTSNATINGSLGLKACEELCLKSCSCTGYASANISSGGSGCITWSGNLIDMRQFSNGGQDVYLRVNAAVLVPLICTRSSRTREGWLSGFITSPISYEGSSKKREMDEGGTSADLTVFDLRTIVSATDNFSFANKLGEGGFGSVYKVNSAFDEYFLS</sequence>
<evidence type="ECO:0000313" key="2">
    <source>
        <dbReference type="Proteomes" id="UP001060085"/>
    </source>
</evidence>
<proteinExistence type="predicted"/>
<gene>
    <name evidence="1" type="ORF">M9H77_25700</name>
</gene>
<dbReference type="Proteomes" id="UP001060085">
    <property type="component" value="Linkage Group LG06"/>
</dbReference>
<keyword evidence="2" id="KW-1185">Reference proteome</keyword>
<name>A0ACC0A7L5_CATRO</name>
<comment type="caution">
    <text evidence="1">The sequence shown here is derived from an EMBL/GenBank/DDBJ whole genome shotgun (WGS) entry which is preliminary data.</text>
</comment>
<accession>A0ACC0A7L5</accession>
<dbReference type="EMBL" id="CM044706">
    <property type="protein sequence ID" value="KAI5656907.1"/>
    <property type="molecule type" value="Genomic_DNA"/>
</dbReference>
<protein>
    <submittedName>
        <fullName evidence="1">Uncharacterized protein</fullName>
    </submittedName>
</protein>
<organism evidence="1 2">
    <name type="scientific">Catharanthus roseus</name>
    <name type="common">Madagascar periwinkle</name>
    <name type="synonym">Vinca rosea</name>
    <dbReference type="NCBI Taxonomy" id="4058"/>
    <lineage>
        <taxon>Eukaryota</taxon>
        <taxon>Viridiplantae</taxon>
        <taxon>Streptophyta</taxon>
        <taxon>Embryophyta</taxon>
        <taxon>Tracheophyta</taxon>
        <taxon>Spermatophyta</taxon>
        <taxon>Magnoliopsida</taxon>
        <taxon>eudicotyledons</taxon>
        <taxon>Gunneridae</taxon>
        <taxon>Pentapetalae</taxon>
        <taxon>asterids</taxon>
        <taxon>lamiids</taxon>
        <taxon>Gentianales</taxon>
        <taxon>Apocynaceae</taxon>
        <taxon>Rauvolfioideae</taxon>
        <taxon>Vinceae</taxon>
        <taxon>Catharanthinae</taxon>
        <taxon>Catharanthus</taxon>
    </lineage>
</organism>
<reference evidence="2" key="1">
    <citation type="journal article" date="2023" name="Nat. Plants">
        <title>Single-cell RNA sequencing provides a high-resolution roadmap for understanding the multicellular compartmentation of specialized metabolism.</title>
        <authorList>
            <person name="Sun S."/>
            <person name="Shen X."/>
            <person name="Li Y."/>
            <person name="Li Y."/>
            <person name="Wang S."/>
            <person name="Li R."/>
            <person name="Zhang H."/>
            <person name="Shen G."/>
            <person name="Guo B."/>
            <person name="Wei J."/>
            <person name="Xu J."/>
            <person name="St-Pierre B."/>
            <person name="Chen S."/>
            <person name="Sun C."/>
        </authorList>
    </citation>
    <scope>NUCLEOTIDE SEQUENCE [LARGE SCALE GENOMIC DNA]</scope>
</reference>
<evidence type="ECO:0000313" key="1">
    <source>
        <dbReference type="EMBL" id="KAI5656907.1"/>
    </source>
</evidence>